<organism evidence="2 3">
    <name type="scientific">Arcanobacterium bovis</name>
    <dbReference type="NCBI Taxonomy" id="2529275"/>
    <lineage>
        <taxon>Bacteria</taxon>
        <taxon>Bacillati</taxon>
        <taxon>Actinomycetota</taxon>
        <taxon>Actinomycetes</taxon>
        <taxon>Actinomycetales</taxon>
        <taxon>Actinomycetaceae</taxon>
        <taxon>Arcanobacterium</taxon>
    </lineage>
</organism>
<reference evidence="2 3" key="1">
    <citation type="submission" date="2019-02" db="EMBL/GenBank/DDBJ databases">
        <title>Arcanobacterium bovis sp. nov., isolated from the milk of a cow with mastitis.</title>
        <authorList>
            <person name="Sammra O."/>
            <person name="Foster G."/>
            <person name="Hassan A."/>
            <person name="Alssahen M."/>
            <person name="Laemmler C."/>
            <person name="Borowiak M."/>
            <person name="Malorny B."/>
            <person name="Abdulmawjood A."/>
        </authorList>
    </citation>
    <scope>NUCLEOTIDE SEQUENCE [LARGE SCALE GENOMIC DNA]</scope>
    <source>
        <strain evidence="2 3">C605018/01/1</strain>
    </source>
</reference>
<comment type="caution">
    <text evidence="2">The sequence shown here is derived from an EMBL/GenBank/DDBJ whole genome shotgun (WGS) entry which is preliminary data.</text>
</comment>
<dbReference type="InterPro" id="IPR000182">
    <property type="entry name" value="GNAT_dom"/>
</dbReference>
<dbReference type="OrthoDB" id="9799092at2"/>
<proteinExistence type="predicted"/>
<feature type="domain" description="N-acetyltransferase" evidence="1">
    <location>
        <begin position="199"/>
        <end position="296"/>
    </location>
</feature>
<gene>
    <name evidence="2" type="ORF">EZJ44_02795</name>
</gene>
<dbReference type="Gene3D" id="3.40.630.30">
    <property type="match status" value="1"/>
</dbReference>
<dbReference type="SUPFAM" id="SSF55729">
    <property type="entry name" value="Acyl-CoA N-acyltransferases (Nat)"/>
    <property type="match status" value="1"/>
</dbReference>
<dbReference type="RefSeq" id="WP_131279909.1">
    <property type="nucleotide sequence ID" value="NZ_JBHSLR010000009.1"/>
</dbReference>
<dbReference type="InterPro" id="IPR016181">
    <property type="entry name" value="Acyl_CoA_acyltransferase"/>
</dbReference>
<dbReference type="Proteomes" id="UP000293036">
    <property type="component" value="Unassembled WGS sequence"/>
</dbReference>
<dbReference type="GO" id="GO:0016747">
    <property type="term" value="F:acyltransferase activity, transferring groups other than amino-acyl groups"/>
    <property type="evidence" value="ECO:0007669"/>
    <property type="project" value="InterPro"/>
</dbReference>
<dbReference type="AlphaFoldDB" id="A0A4Q9V2P1"/>
<evidence type="ECO:0000259" key="1">
    <source>
        <dbReference type="Pfam" id="PF00583"/>
    </source>
</evidence>
<evidence type="ECO:0000313" key="3">
    <source>
        <dbReference type="Proteomes" id="UP000293036"/>
    </source>
</evidence>
<keyword evidence="3" id="KW-1185">Reference proteome</keyword>
<protein>
    <recommendedName>
        <fullName evidence="1">N-acetyltransferase domain-containing protein</fullName>
    </recommendedName>
</protein>
<evidence type="ECO:0000313" key="2">
    <source>
        <dbReference type="EMBL" id="TBW22848.1"/>
    </source>
</evidence>
<sequence length="326" mass="37258">MTTSMNASWTWKDLTVSDVAAVGNLITLIEEADHAAIRTTRQEVESYFSENQIWLAEGAWVDSELVAFSFIRASRVDDGLSLTVSGGVHTQWRALGLGAELLERQQNAARELMSSLGYSQARLSMYMDSDQADLANLATLYDFKETERYWQYRRSLTPLPDVPPLGRYLEIVPLTKEFEPMVWNAHQEFMTEHAFGTVENFEQWQELRGSMVDRWCFVALDTFGDRPELAGYVLCSKFRSFTTDDREDEGYVEEIAVLPKWNDRNLVENLVSTCMQAFAQDSMDYIGIDLESDAQNDANPTAHMLCDFNFELVAQMIVVERELNLN</sequence>
<accession>A0A4Q9V2P1</accession>
<dbReference type="Pfam" id="PF00583">
    <property type="entry name" value="Acetyltransf_1"/>
    <property type="match status" value="1"/>
</dbReference>
<name>A0A4Q9V2P1_9ACTO</name>
<dbReference type="EMBL" id="SJDT01000002">
    <property type="protein sequence ID" value="TBW22848.1"/>
    <property type="molecule type" value="Genomic_DNA"/>
</dbReference>